<reference evidence="6" key="1">
    <citation type="journal article" date="2019" name="Int. J. Syst. Evol. Microbiol.">
        <title>The Global Catalogue of Microorganisms (GCM) 10K type strain sequencing project: providing services to taxonomists for standard genome sequencing and annotation.</title>
        <authorList>
            <consortium name="The Broad Institute Genomics Platform"/>
            <consortium name="The Broad Institute Genome Sequencing Center for Infectious Disease"/>
            <person name="Wu L."/>
            <person name="Ma J."/>
        </authorList>
    </citation>
    <scope>NUCLEOTIDE SEQUENCE [LARGE SCALE GENOMIC DNA]</scope>
    <source>
        <strain evidence="6">CCM 8931</strain>
    </source>
</reference>
<dbReference type="InterPro" id="IPR038200">
    <property type="entry name" value="GW_dom_sf"/>
</dbReference>
<dbReference type="PANTHER" id="PTHR37806:SF1">
    <property type="entry name" value="PEPTIDASE C39-LIKE DOMAIN-CONTAINING PROTEIN"/>
    <property type="match status" value="1"/>
</dbReference>
<dbReference type="Gene3D" id="3.90.70.10">
    <property type="entry name" value="Cysteine proteinases"/>
    <property type="match status" value="1"/>
</dbReference>
<dbReference type="Pfam" id="PF13529">
    <property type="entry name" value="Peptidase_C39_2"/>
    <property type="match status" value="1"/>
</dbReference>
<evidence type="ECO:0000256" key="2">
    <source>
        <dbReference type="SAM" id="SignalP"/>
    </source>
</evidence>
<dbReference type="PANTHER" id="PTHR37806">
    <property type="entry name" value="LMO0724 PROTEIN"/>
    <property type="match status" value="1"/>
</dbReference>
<dbReference type="Gene3D" id="2.30.30.170">
    <property type="match status" value="1"/>
</dbReference>
<organism evidence="5 6">
    <name type="scientific">Lactiplantibacillus songbeiensis</name>
    <dbReference type="NCBI Taxonomy" id="2559920"/>
    <lineage>
        <taxon>Bacteria</taxon>
        <taxon>Bacillati</taxon>
        <taxon>Bacillota</taxon>
        <taxon>Bacilli</taxon>
        <taxon>Lactobacillales</taxon>
        <taxon>Lactobacillaceae</taxon>
        <taxon>Lactiplantibacillus</taxon>
    </lineage>
</organism>
<feature type="domain" description="GW" evidence="3">
    <location>
        <begin position="44"/>
        <end position="104"/>
    </location>
</feature>
<feature type="domain" description="Peptidase C39-like" evidence="4">
    <location>
        <begin position="113"/>
        <end position="251"/>
    </location>
</feature>
<evidence type="ECO:0000259" key="4">
    <source>
        <dbReference type="Pfam" id="PF13529"/>
    </source>
</evidence>
<feature type="chain" id="PRO_5047187242" evidence="2">
    <location>
        <begin position="28"/>
        <end position="283"/>
    </location>
</feature>
<dbReference type="Proteomes" id="UP001597188">
    <property type="component" value="Unassembled WGS sequence"/>
</dbReference>
<dbReference type="RefSeq" id="WP_137634929.1">
    <property type="nucleotide sequence ID" value="NZ_BJDL01000016.1"/>
</dbReference>
<dbReference type="SUPFAM" id="SSF82057">
    <property type="entry name" value="Prokaryotic SH3-related domain"/>
    <property type="match status" value="1"/>
</dbReference>
<accession>A0ABW4BX60</accession>
<evidence type="ECO:0000313" key="6">
    <source>
        <dbReference type="Proteomes" id="UP001597188"/>
    </source>
</evidence>
<evidence type="ECO:0000259" key="3">
    <source>
        <dbReference type="Pfam" id="PF13457"/>
    </source>
</evidence>
<dbReference type="InterPro" id="IPR039564">
    <property type="entry name" value="Peptidase_C39-like"/>
</dbReference>
<comment type="caution">
    <text evidence="5">The sequence shown here is derived from an EMBL/GenBank/DDBJ whole genome shotgun (WGS) entry which is preliminary data.</text>
</comment>
<keyword evidence="6" id="KW-1185">Reference proteome</keyword>
<evidence type="ECO:0000256" key="1">
    <source>
        <dbReference type="ARBA" id="ARBA00022729"/>
    </source>
</evidence>
<protein>
    <submittedName>
        <fullName evidence="5">C39 family peptidase</fullName>
    </submittedName>
</protein>
<feature type="signal peptide" evidence="2">
    <location>
        <begin position="1"/>
        <end position="27"/>
    </location>
</feature>
<dbReference type="Pfam" id="PF13457">
    <property type="entry name" value="GW"/>
    <property type="match status" value="1"/>
</dbReference>
<name>A0ABW4BX60_9LACO</name>
<dbReference type="InterPro" id="IPR025987">
    <property type="entry name" value="GW_dom"/>
</dbReference>
<gene>
    <name evidence="5" type="ORF">ACFQ5L_02415</name>
</gene>
<keyword evidence="1 2" id="KW-0732">Signal</keyword>
<dbReference type="EMBL" id="JBHTOJ010000007">
    <property type="protein sequence ID" value="MFD1419811.1"/>
    <property type="molecule type" value="Genomic_DNA"/>
</dbReference>
<proteinExistence type="predicted"/>
<evidence type="ECO:0000313" key="5">
    <source>
        <dbReference type="EMBL" id="MFD1419811.1"/>
    </source>
</evidence>
<sequence length="283" mass="31707">MKKIISWLLVGIASLGLGLVTTATGQAAVTTKSARTYNSRLVRSRGWRIWAAPYQRGVKAKRQTGRFSGQLVQLDRVAKVGKTTYFQISRRGHVYGWVNQAALKRTARYRLPYTYTSQLYPLKAPNACEAASLKMALSVKGIATKTSLKTIITKMPKAKSASRGFDGDPYRESPTGVTWTIYPAPLTKYAQTYDSKARNISGASKNTLIKAVKRGNAVVFAGAWRMQGQRPYHVLALVGYQKGQFLVADPYMEKGWPDKVYWTSTKNFMRVYHSRHARAVEIR</sequence>